<evidence type="ECO:0000256" key="1">
    <source>
        <dbReference type="ARBA" id="ARBA00004442"/>
    </source>
</evidence>
<dbReference type="OrthoDB" id="1080118at2"/>
<sequence length="488" mass="52435">MKMNFKILSAVAFAGIILASCSKSRLEPVPQTFIIDPEGFKTPERALQQVNGMYSALKAGQFYGGRYLVYQDVRGEEFLNITNNGVTAFLTWNFTVTPTSNEVQNFWSSAYAAINRANVVIAGVEGSTISDSLKNDYIAEAKVVRAISYYSLLQLYSRPFAQGGGSTPGVPLRLNAETGLTTDDDLTRASVSDVYAQIIKDLNEAEADLPAKYSSATLNTTRAHKHSAIALKSRVYLTMGNWAGVIAEGNKIVSASAPFQAPASGVGHKLEPSIATVFTTAVGYTGTEAILSMPFTATDVPGTQNSLASYYNPGPDGNGDFSLNTVDAGIAANAGWKSTDARRAFNVPNSAGTRTFLRKWPRNAGTNPDWTPVVRYAEVMLNLSEALARENGLDARSIALLNAVRQRSDASTTFAPASVDELISAILTERRIELLGEGFRTTDITRTGTDFPAKGSVSSLPSSAPQYIWPISNAEIITNKAVQQNNGY</sequence>
<evidence type="ECO:0000256" key="4">
    <source>
        <dbReference type="ARBA" id="ARBA00023136"/>
    </source>
</evidence>
<comment type="caution">
    <text evidence="8">The sequence shown here is derived from an EMBL/GenBank/DDBJ whole genome shotgun (WGS) entry which is preliminary data.</text>
</comment>
<dbReference type="Pfam" id="PF14322">
    <property type="entry name" value="SusD-like_3"/>
    <property type="match status" value="1"/>
</dbReference>
<evidence type="ECO:0000256" key="5">
    <source>
        <dbReference type="ARBA" id="ARBA00023237"/>
    </source>
</evidence>
<dbReference type="PROSITE" id="PS51257">
    <property type="entry name" value="PROKAR_LIPOPROTEIN"/>
    <property type="match status" value="1"/>
</dbReference>
<comment type="similarity">
    <text evidence="2">Belongs to the SusD family.</text>
</comment>
<reference evidence="8 9" key="1">
    <citation type="submission" date="2014-11" db="EMBL/GenBank/DDBJ databases">
        <title>Genome sequence of Flavihumibacter solisilvae 3-3.</title>
        <authorList>
            <person name="Zhou G."/>
            <person name="Li M."/>
            <person name="Wang G."/>
        </authorList>
    </citation>
    <scope>NUCLEOTIDE SEQUENCE [LARGE SCALE GENOMIC DNA]</scope>
    <source>
        <strain evidence="8 9">3-3</strain>
    </source>
</reference>
<keyword evidence="4" id="KW-0472">Membrane</keyword>
<keyword evidence="3" id="KW-0732">Signal</keyword>
<feature type="domain" description="RagB/SusD" evidence="6">
    <location>
        <begin position="359"/>
        <end position="447"/>
    </location>
</feature>
<name>A0A0C1IPG2_9BACT</name>
<protein>
    <recommendedName>
        <fullName evidence="10">Carbohydrate-binding protein SusD</fullName>
    </recommendedName>
</protein>
<organism evidence="8 9">
    <name type="scientific">Flavihumibacter solisilvae</name>
    <dbReference type="NCBI Taxonomy" id="1349421"/>
    <lineage>
        <taxon>Bacteria</taxon>
        <taxon>Pseudomonadati</taxon>
        <taxon>Bacteroidota</taxon>
        <taxon>Chitinophagia</taxon>
        <taxon>Chitinophagales</taxon>
        <taxon>Chitinophagaceae</taxon>
        <taxon>Flavihumibacter</taxon>
    </lineage>
</organism>
<evidence type="ECO:0000313" key="9">
    <source>
        <dbReference type="Proteomes" id="UP000031408"/>
    </source>
</evidence>
<keyword evidence="9" id="KW-1185">Reference proteome</keyword>
<dbReference type="SUPFAM" id="SSF48452">
    <property type="entry name" value="TPR-like"/>
    <property type="match status" value="1"/>
</dbReference>
<evidence type="ECO:0000259" key="7">
    <source>
        <dbReference type="Pfam" id="PF14322"/>
    </source>
</evidence>
<dbReference type="AlphaFoldDB" id="A0A0C1IPG2"/>
<dbReference type="InterPro" id="IPR033985">
    <property type="entry name" value="SusD-like_N"/>
</dbReference>
<evidence type="ECO:0000259" key="6">
    <source>
        <dbReference type="Pfam" id="PF07980"/>
    </source>
</evidence>
<feature type="domain" description="SusD-like N-terminal" evidence="7">
    <location>
        <begin position="94"/>
        <end position="237"/>
    </location>
</feature>
<dbReference type="CDD" id="cd08977">
    <property type="entry name" value="SusD"/>
    <property type="match status" value="1"/>
</dbReference>
<evidence type="ECO:0000313" key="8">
    <source>
        <dbReference type="EMBL" id="KIC96080.1"/>
    </source>
</evidence>
<dbReference type="InterPro" id="IPR012944">
    <property type="entry name" value="SusD_RagB_dom"/>
</dbReference>
<accession>A0A0C1IPG2</accession>
<gene>
    <name evidence="8" type="ORF">OI18_02615</name>
</gene>
<evidence type="ECO:0000256" key="2">
    <source>
        <dbReference type="ARBA" id="ARBA00006275"/>
    </source>
</evidence>
<proteinExistence type="inferred from homology"/>
<keyword evidence="5" id="KW-0998">Cell outer membrane</keyword>
<dbReference type="STRING" id="1349421.OI18_02615"/>
<dbReference type="GO" id="GO:0009279">
    <property type="term" value="C:cell outer membrane"/>
    <property type="evidence" value="ECO:0007669"/>
    <property type="project" value="UniProtKB-SubCell"/>
</dbReference>
<comment type="subcellular location">
    <subcellularLocation>
        <location evidence="1">Cell outer membrane</location>
    </subcellularLocation>
</comment>
<dbReference type="InterPro" id="IPR011990">
    <property type="entry name" value="TPR-like_helical_dom_sf"/>
</dbReference>
<dbReference type="EMBL" id="JSVC01000002">
    <property type="protein sequence ID" value="KIC96080.1"/>
    <property type="molecule type" value="Genomic_DNA"/>
</dbReference>
<evidence type="ECO:0000256" key="3">
    <source>
        <dbReference type="ARBA" id="ARBA00022729"/>
    </source>
</evidence>
<dbReference type="Gene3D" id="1.25.40.390">
    <property type="match status" value="1"/>
</dbReference>
<dbReference type="Proteomes" id="UP000031408">
    <property type="component" value="Unassembled WGS sequence"/>
</dbReference>
<dbReference type="Pfam" id="PF07980">
    <property type="entry name" value="SusD_RagB"/>
    <property type="match status" value="1"/>
</dbReference>
<evidence type="ECO:0008006" key="10">
    <source>
        <dbReference type="Google" id="ProtNLM"/>
    </source>
</evidence>